<proteinExistence type="predicted"/>
<evidence type="ECO:0000313" key="4">
    <source>
        <dbReference type="Proteomes" id="UP000541185"/>
    </source>
</evidence>
<comment type="caution">
    <text evidence="3">The sequence shown here is derived from an EMBL/GenBank/DDBJ whole genome shotgun (WGS) entry which is preliminary data.</text>
</comment>
<dbReference type="RefSeq" id="WP_169418089.1">
    <property type="nucleotide sequence ID" value="NZ_JABBFX010000001.1"/>
</dbReference>
<dbReference type="EMBL" id="JABBFX010000001">
    <property type="protein sequence ID" value="NML43912.1"/>
    <property type="molecule type" value="Genomic_DNA"/>
</dbReference>
<evidence type="ECO:0000256" key="1">
    <source>
        <dbReference type="SAM" id="MobiDB-lite"/>
    </source>
</evidence>
<feature type="compositionally biased region" description="Basic and acidic residues" evidence="1">
    <location>
        <begin position="245"/>
        <end position="259"/>
    </location>
</feature>
<organism evidence="3 4">
    <name type="scientific">Ramlibacter agri</name>
    <dbReference type="NCBI Taxonomy" id="2728837"/>
    <lineage>
        <taxon>Bacteria</taxon>
        <taxon>Pseudomonadati</taxon>
        <taxon>Pseudomonadota</taxon>
        <taxon>Betaproteobacteria</taxon>
        <taxon>Burkholderiales</taxon>
        <taxon>Comamonadaceae</taxon>
        <taxon>Ramlibacter</taxon>
    </lineage>
</organism>
<evidence type="ECO:0000313" key="3">
    <source>
        <dbReference type="EMBL" id="NML43912.1"/>
    </source>
</evidence>
<sequence length="472" mass="50474">MQAKLRPHVAAILLLLPAATFLAQPAAAQERATVAAPVINALQVNADDGVAPGSTLRFRLDAAPRAARADVMLGKSGISVPLRETSPGVYTGSYVVRRADRLDPAQLMAARVTQVSGGQVIARNFSYPQSFQQLAMGAPGAPAGPGMAPPPGPGIERFVMRSMGRVEPGRELRFRLLGAPGGDAWMDIPGVISGVDLAEVRPGVYEGTYTVRRRDNLQAFDRAVASLRMGNRTLTARVDMNGGDRGWDRDRPVARDDRSPQITDLMPGNGDRITERGRTQIGARLSDEGGSGIDPASVRLRLQGRDVTGDARVTGDEVRYRADLDPGRYTAELTVRDQAGNATTKTWTFDVASDRGFGDRDRVGSAAGLPLQITSHQNGSMIDSDGRLLLQGRTVPFADVRVQVESVANVGGLLGVTTPVLDQTIRADRNGNFSLPVAANPAFIPGQRFDVHMTATSEGRTAEERISLRRQG</sequence>
<feature type="region of interest" description="Disordered" evidence="1">
    <location>
        <begin position="240"/>
        <end position="259"/>
    </location>
</feature>
<feature type="signal peptide" evidence="2">
    <location>
        <begin position="1"/>
        <end position="28"/>
    </location>
</feature>
<evidence type="ECO:0008006" key="5">
    <source>
        <dbReference type="Google" id="ProtNLM"/>
    </source>
</evidence>
<dbReference type="AlphaFoldDB" id="A0A848H2I6"/>
<evidence type="ECO:0000256" key="2">
    <source>
        <dbReference type="SAM" id="SignalP"/>
    </source>
</evidence>
<name>A0A848H2I6_9BURK</name>
<feature type="chain" id="PRO_5032391484" description="Ig-like domain-containing protein" evidence="2">
    <location>
        <begin position="29"/>
        <end position="472"/>
    </location>
</feature>
<dbReference type="Gene3D" id="2.60.40.10">
    <property type="entry name" value="Immunoglobulins"/>
    <property type="match status" value="1"/>
</dbReference>
<keyword evidence="2" id="KW-0732">Signal</keyword>
<gene>
    <name evidence="3" type="ORF">HHL11_09140</name>
</gene>
<dbReference type="InterPro" id="IPR013783">
    <property type="entry name" value="Ig-like_fold"/>
</dbReference>
<accession>A0A848H2I6</accession>
<protein>
    <recommendedName>
        <fullName evidence="5">Ig-like domain-containing protein</fullName>
    </recommendedName>
</protein>
<reference evidence="3 4" key="1">
    <citation type="submission" date="2020-04" db="EMBL/GenBank/DDBJ databases">
        <title>Ramlibacter sp. G-1-2-2 isolated from soil.</title>
        <authorList>
            <person name="Dahal R.H."/>
        </authorList>
    </citation>
    <scope>NUCLEOTIDE SEQUENCE [LARGE SCALE GENOMIC DNA]</scope>
    <source>
        <strain evidence="3 4">G-1-2-2</strain>
    </source>
</reference>
<keyword evidence="4" id="KW-1185">Reference proteome</keyword>
<dbReference type="Proteomes" id="UP000541185">
    <property type="component" value="Unassembled WGS sequence"/>
</dbReference>